<organism evidence="2 3">
    <name type="scientific">Microbotryum intermedium</name>
    <dbReference type="NCBI Taxonomy" id="269621"/>
    <lineage>
        <taxon>Eukaryota</taxon>
        <taxon>Fungi</taxon>
        <taxon>Dikarya</taxon>
        <taxon>Basidiomycota</taxon>
        <taxon>Pucciniomycotina</taxon>
        <taxon>Microbotryomycetes</taxon>
        <taxon>Microbotryales</taxon>
        <taxon>Microbotryaceae</taxon>
        <taxon>Microbotryum</taxon>
    </lineage>
</organism>
<dbReference type="InterPro" id="IPR041726">
    <property type="entry name" value="ACAD10_11_N"/>
</dbReference>
<evidence type="ECO:0000313" key="3">
    <source>
        <dbReference type="Proteomes" id="UP000198372"/>
    </source>
</evidence>
<dbReference type="InterPro" id="IPR002575">
    <property type="entry name" value="Aminoglycoside_PTrfase"/>
</dbReference>
<dbReference type="OrthoDB" id="191037at2759"/>
<proteinExistence type="predicted"/>
<dbReference type="PANTHER" id="PTHR47829">
    <property type="entry name" value="HYDROLASE, PUTATIVE (AFU_ORTHOLOGUE AFUA_1G12880)-RELATED"/>
    <property type="match status" value="1"/>
</dbReference>
<dbReference type="Gene3D" id="3.90.1200.10">
    <property type="match status" value="1"/>
</dbReference>
<sequence length="411" mass="45569">MTVAKSVETQGVEYGAIRTELDQKAVERYLVENMPGFKLGSIHQFSFGQSNPTYLINSASDPPQQYVLRKKPPGKLVSQTAHAIEREYKIIKAIGEDGTVPVPKVYALCLDASVLGTPFYVMEYIKGRIFTDVRMPEVETKEERTKCWMSIIKTLASLHKLNPDKIGLGDFGSKAPFYPRQIKSLSRVSKAQALVKDDLTGHEVGEIPGFDFLIDWYSKNAPEGCGLESGVIHGDFKCDNMVSLIEDNIRRRNKILFFYTPLALQIFHPTKPEVIGVLDWELSTLGHPYSDLANLLQPFYVPNQEGAPRPSALSALRDISEADLPIPSAEQLLKVYCKEMGQPYPLERWTAAVSFAFFRLAVITQGIAARAAKGQASSAKAKTYSTMFPVVGMLAVDTIERAGQRGGESKL</sequence>
<dbReference type="AlphaFoldDB" id="A0A238FKU2"/>
<accession>A0A238FKU2</accession>
<protein>
    <submittedName>
        <fullName evidence="2">BQ2448_4492 protein</fullName>
    </submittedName>
</protein>
<gene>
    <name evidence="2" type="ORF">BQ2448_4492</name>
</gene>
<dbReference type="Gene3D" id="3.30.200.20">
    <property type="entry name" value="Phosphorylase Kinase, domain 1"/>
    <property type="match status" value="1"/>
</dbReference>
<dbReference type="EMBL" id="FMSP01000008">
    <property type="protein sequence ID" value="SCV71798.1"/>
    <property type="molecule type" value="Genomic_DNA"/>
</dbReference>
<dbReference type="SUPFAM" id="SSF56112">
    <property type="entry name" value="Protein kinase-like (PK-like)"/>
    <property type="match status" value="1"/>
</dbReference>
<name>A0A238FKU2_9BASI</name>
<dbReference type="CDD" id="cd05154">
    <property type="entry name" value="ACAD10_11_N-like"/>
    <property type="match status" value="1"/>
</dbReference>
<evidence type="ECO:0000313" key="2">
    <source>
        <dbReference type="EMBL" id="SCV71798.1"/>
    </source>
</evidence>
<dbReference type="Proteomes" id="UP000198372">
    <property type="component" value="Unassembled WGS sequence"/>
</dbReference>
<evidence type="ECO:0000259" key="1">
    <source>
        <dbReference type="Pfam" id="PF01636"/>
    </source>
</evidence>
<feature type="domain" description="Aminoglycoside phosphotransferase" evidence="1">
    <location>
        <begin position="42"/>
        <end position="243"/>
    </location>
</feature>
<dbReference type="STRING" id="269621.A0A238FKU2"/>
<feature type="domain" description="Aminoglycoside phosphotransferase" evidence="1">
    <location>
        <begin position="267"/>
        <end position="306"/>
    </location>
</feature>
<dbReference type="InterPro" id="IPR011009">
    <property type="entry name" value="Kinase-like_dom_sf"/>
</dbReference>
<keyword evidence="3" id="KW-1185">Reference proteome</keyword>
<dbReference type="PANTHER" id="PTHR47829:SF3">
    <property type="entry name" value="AMINOGLYCOSIDE PHOSPHOTRANSFERASE DOMAIN-CONTAINING PROTEIN"/>
    <property type="match status" value="1"/>
</dbReference>
<reference evidence="3" key="1">
    <citation type="submission" date="2016-09" db="EMBL/GenBank/DDBJ databases">
        <authorList>
            <person name="Jeantristanb JTB J.-T."/>
            <person name="Ricardo R."/>
        </authorList>
    </citation>
    <scope>NUCLEOTIDE SEQUENCE [LARGE SCALE GENOMIC DNA]</scope>
</reference>
<dbReference type="InterPro" id="IPR052898">
    <property type="entry name" value="ACAD10-like"/>
</dbReference>
<dbReference type="Pfam" id="PF01636">
    <property type="entry name" value="APH"/>
    <property type="match status" value="2"/>
</dbReference>